<feature type="transmembrane region" description="Helical" evidence="8">
    <location>
        <begin position="426"/>
        <end position="456"/>
    </location>
</feature>
<comment type="similarity">
    <text evidence="2">Belongs to the CD36 family.</text>
</comment>
<keyword evidence="4 8" id="KW-0812">Transmembrane</keyword>
<keyword evidence="3" id="KW-1003">Cell membrane</keyword>
<dbReference type="GO" id="GO:0005737">
    <property type="term" value="C:cytoplasm"/>
    <property type="evidence" value="ECO:0007669"/>
    <property type="project" value="TreeGrafter"/>
</dbReference>
<evidence type="ECO:0000313" key="10">
    <source>
        <dbReference type="Proteomes" id="UP000502823"/>
    </source>
</evidence>
<dbReference type="InParanoid" id="A0A6L2PUZ5"/>
<dbReference type="PANTHER" id="PTHR11923">
    <property type="entry name" value="SCAVENGER RECEPTOR CLASS B TYPE-1 SR-B1"/>
    <property type="match status" value="1"/>
</dbReference>
<keyword evidence="5 8" id="KW-1133">Transmembrane helix</keyword>
<keyword evidence="10" id="KW-1185">Reference proteome</keyword>
<dbReference type="PRINTS" id="PR01609">
    <property type="entry name" value="CD36FAMILY"/>
</dbReference>
<evidence type="ECO:0000256" key="3">
    <source>
        <dbReference type="ARBA" id="ARBA00022475"/>
    </source>
</evidence>
<evidence type="ECO:0000256" key="2">
    <source>
        <dbReference type="ARBA" id="ARBA00010532"/>
    </source>
</evidence>
<dbReference type="Pfam" id="PF01130">
    <property type="entry name" value="CD36"/>
    <property type="match status" value="1"/>
</dbReference>
<protein>
    <submittedName>
        <fullName evidence="9">Uncharacterized protein</fullName>
    </submittedName>
</protein>
<accession>A0A6L2PUZ5</accession>
<name>A0A6L2PUZ5_COPFO</name>
<dbReference type="AlphaFoldDB" id="A0A6L2PUZ5"/>
<sequence>MKQSNTVIICTPVLGFIVFIAGISLGWFGFPALIVHEIKQGVVLVNGTEAYERWRKLPVALYFKVYIFNVTNPDDVQNGANPVVQEVGPYVYDQYREKFDVKDEGDDTLSYVQNSTFYFNKEKSGNLSEDDVVTVLNIALVGTVLKLKKLTGSSLEIDTLMTEIFHGSEKVFHTATVRDLTWDGVTVVNCTAAYQKSFQAKMVCDMLKPELPAMVTEHEPGIFKMAYFRHKNNSNDGRYRVNSGILDTRALGRIEEWEGRPNLTIWSGRFCNMINGTDSTIFPPFWSPKDKLYIFLVDACRSLYATFESETMWKGLPALRYVGGVHNLQAAEDFPLNSCFCEEIENGRPQCLKSGVLNLYNCLGVSVIISFPHFYNASPDYQHYVQGFKPNKKKHETFIDIEPVSVFKYVQGAELDDKDLTAIHRLYTVICIFTVIKWFLVAAGVLLMCVSVYMFAFRRNNGHRIMQNEHKGRIAVFYDNKAYTTKHRDIKDTLSVSTLSDVTRTDQVDIRKRWGNFSSKSPSRSEPNKVSENVGLSVSKEPNNTVTLSTVFM</sequence>
<evidence type="ECO:0000256" key="1">
    <source>
        <dbReference type="ARBA" id="ARBA00004236"/>
    </source>
</evidence>
<evidence type="ECO:0000313" key="9">
    <source>
        <dbReference type="EMBL" id="GFG35002.1"/>
    </source>
</evidence>
<dbReference type="Proteomes" id="UP000502823">
    <property type="component" value="Unassembled WGS sequence"/>
</dbReference>
<dbReference type="GO" id="GO:0005044">
    <property type="term" value="F:scavenger receptor activity"/>
    <property type="evidence" value="ECO:0007669"/>
    <property type="project" value="TreeGrafter"/>
</dbReference>
<dbReference type="EMBL" id="BLKM01000518">
    <property type="protein sequence ID" value="GFG35002.1"/>
    <property type="molecule type" value="Genomic_DNA"/>
</dbReference>
<evidence type="ECO:0000256" key="4">
    <source>
        <dbReference type="ARBA" id="ARBA00022692"/>
    </source>
</evidence>
<reference evidence="10" key="1">
    <citation type="submission" date="2020-01" db="EMBL/GenBank/DDBJ databases">
        <title>Draft genome sequence of the Termite Coptotermes fromosanus.</title>
        <authorList>
            <person name="Itakura S."/>
            <person name="Yosikawa Y."/>
            <person name="Umezawa K."/>
        </authorList>
    </citation>
    <scope>NUCLEOTIDE SEQUENCE [LARGE SCALE GENOMIC DNA]</scope>
</reference>
<comment type="subcellular location">
    <subcellularLocation>
        <location evidence="1">Cell membrane</location>
    </subcellularLocation>
</comment>
<dbReference type="GO" id="GO:0005886">
    <property type="term" value="C:plasma membrane"/>
    <property type="evidence" value="ECO:0007669"/>
    <property type="project" value="UniProtKB-SubCell"/>
</dbReference>
<evidence type="ECO:0000256" key="5">
    <source>
        <dbReference type="ARBA" id="ARBA00022989"/>
    </source>
</evidence>
<evidence type="ECO:0000256" key="8">
    <source>
        <dbReference type="SAM" id="Phobius"/>
    </source>
</evidence>
<keyword evidence="7" id="KW-0325">Glycoprotein</keyword>
<comment type="caution">
    <text evidence="9">The sequence shown here is derived from an EMBL/GenBank/DDBJ whole genome shotgun (WGS) entry which is preliminary data.</text>
</comment>
<evidence type="ECO:0000256" key="6">
    <source>
        <dbReference type="ARBA" id="ARBA00023136"/>
    </source>
</evidence>
<gene>
    <name evidence="9" type="ORF">Cfor_01106</name>
</gene>
<feature type="transmembrane region" description="Helical" evidence="8">
    <location>
        <begin position="7"/>
        <end position="30"/>
    </location>
</feature>
<dbReference type="InterPro" id="IPR002159">
    <property type="entry name" value="CD36_fam"/>
</dbReference>
<dbReference type="OrthoDB" id="195015at2759"/>
<dbReference type="PANTHER" id="PTHR11923:SF93">
    <property type="entry name" value="GH07959P-RELATED"/>
    <property type="match status" value="1"/>
</dbReference>
<keyword evidence="6 8" id="KW-0472">Membrane</keyword>
<organism evidence="9 10">
    <name type="scientific">Coptotermes formosanus</name>
    <name type="common">Formosan subterranean termite</name>
    <dbReference type="NCBI Taxonomy" id="36987"/>
    <lineage>
        <taxon>Eukaryota</taxon>
        <taxon>Metazoa</taxon>
        <taxon>Ecdysozoa</taxon>
        <taxon>Arthropoda</taxon>
        <taxon>Hexapoda</taxon>
        <taxon>Insecta</taxon>
        <taxon>Pterygota</taxon>
        <taxon>Neoptera</taxon>
        <taxon>Polyneoptera</taxon>
        <taxon>Dictyoptera</taxon>
        <taxon>Blattodea</taxon>
        <taxon>Blattoidea</taxon>
        <taxon>Termitoidae</taxon>
        <taxon>Rhinotermitidae</taxon>
        <taxon>Coptotermes</taxon>
    </lineage>
</organism>
<evidence type="ECO:0000256" key="7">
    <source>
        <dbReference type="ARBA" id="ARBA00023180"/>
    </source>
</evidence>
<proteinExistence type="inferred from homology"/>